<gene>
    <name evidence="2" type="ORF">E3N88_11280</name>
</gene>
<organism evidence="2 3">
    <name type="scientific">Mikania micrantha</name>
    <name type="common">bitter vine</name>
    <dbReference type="NCBI Taxonomy" id="192012"/>
    <lineage>
        <taxon>Eukaryota</taxon>
        <taxon>Viridiplantae</taxon>
        <taxon>Streptophyta</taxon>
        <taxon>Embryophyta</taxon>
        <taxon>Tracheophyta</taxon>
        <taxon>Spermatophyta</taxon>
        <taxon>Magnoliopsida</taxon>
        <taxon>eudicotyledons</taxon>
        <taxon>Gunneridae</taxon>
        <taxon>Pentapetalae</taxon>
        <taxon>asterids</taxon>
        <taxon>campanulids</taxon>
        <taxon>Asterales</taxon>
        <taxon>Asteraceae</taxon>
        <taxon>Asteroideae</taxon>
        <taxon>Heliantheae alliance</taxon>
        <taxon>Eupatorieae</taxon>
        <taxon>Mikania</taxon>
    </lineage>
</organism>
<protein>
    <submittedName>
        <fullName evidence="2">Uncharacterized protein</fullName>
    </submittedName>
</protein>
<dbReference type="EMBL" id="SZYD01000005">
    <property type="protein sequence ID" value="KAD6120009.1"/>
    <property type="molecule type" value="Genomic_DNA"/>
</dbReference>
<dbReference type="Proteomes" id="UP000326396">
    <property type="component" value="Linkage Group LG13"/>
</dbReference>
<comment type="caution">
    <text evidence="2">The sequence shown here is derived from an EMBL/GenBank/DDBJ whole genome shotgun (WGS) entry which is preliminary data.</text>
</comment>
<sequence>MDNNKDPKGKDTGKRSYEYELTEEDKQKIQEIVEQVYSQESKRLRPSTSRGPWDWYPTTLAVWAREERVPKLPLLGEFTAPLLLFNCFAKLLGTDWMDNNKDPKGKDTGKRSYEYELTEEDKQKIQEIVEQVYSQESKRLRPSTSRGPWDWTIESTDILTEIIKALSGSAV</sequence>
<feature type="region of interest" description="Disordered" evidence="1">
    <location>
        <begin position="1"/>
        <end position="21"/>
    </location>
</feature>
<evidence type="ECO:0000313" key="2">
    <source>
        <dbReference type="EMBL" id="KAD6120009.1"/>
    </source>
</evidence>
<evidence type="ECO:0000256" key="1">
    <source>
        <dbReference type="SAM" id="MobiDB-lite"/>
    </source>
</evidence>
<reference evidence="2 3" key="1">
    <citation type="submission" date="2019-05" db="EMBL/GenBank/DDBJ databases">
        <title>Mikania micrantha, genome provides insights into the molecular mechanism of rapid growth.</title>
        <authorList>
            <person name="Liu B."/>
        </authorList>
    </citation>
    <scope>NUCLEOTIDE SEQUENCE [LARGE SCALE GENOMIC DNA]</scope>
    <source>
        <strain evidence="2">NLD-2019</strain>
        <tissue evidence="2">Leaf</tissue>
    </source>
</reference>
<name>A0A5N6PE33_9ASTR</name>
<proteinExistence type="predicted"/>
<keyword evidence="3" id="KW-1185">Reference proteome</keyword>
<accession>A0A5N6PE33</accession>
<evidence type="ECO:0000313" key="3">
    <source>
        <dbReference type="Proteomes" id="UP000326396"/>
    </source>
</evidence>
<dbReference type="AlphaFoldDB" id="A0A5N6PE33"/>